<sequence>MGKRLRLALSITDIVFLAYWLVSALHLAGVLPIPADWLYADADDPRVVAWNWSFLPLDLAFSLTGLTAIRCARHANPLWKPLTLISLVLTMVAGGMAVGYWTLLGEFDPFWFLPNLALLIWPVFFLGGVIASLRQLPYG</sequence>
<keyword evidence="1" id="KW-1133">Transmembrane helix</keyword>
<reference evidence="3" key="1">
    <citation type="submission" date="2019-12" db="EMBL/GenBank/DDBJ databases">
        <title>Complete genome of Terracaulis silvestris 0127_4.</title>
        <authorList>
            <person name="Vieira S."/>
            <person name="Riedel T."/>
            <person name="Sproer C."/>
            <person name="Pascual J."/>
            <person name="Boedeker C."/>
            <person name="Overmann J."/>
        </authorList>
    </citation>
    <scope>NUCLEOTIDE SEQUENCE [LARGE SCALE GENOMIC DNA]</scope>
    <source>
        <strain evidence="3">0127_4</strain>
    </source>
</reference>
<dbReference type="InterPro" id="IPR020348">
    <property type="entry name" value="Uncharacterised_YvaD"/>
</dbReference>
<dbReference type="RefSeq" id="WP_158767306.1">
    <property type="nucleotide sequence ID" value="NZ_CP047045.1"/>
</dbReference>
<feature type="transmembrane region" description="Helical" evidence="1">
    <location>
        <begin position="81"/>
        <end position="104"/>
    </location>
</feature>
<protein>
    <submittedName>
        <fullName evidence="2">Uncharacterized protein</fullName>
    </submittedName>
</protein>
<evidence type="ECO:0000256" key="1">
    <source>
        <dbReference type="SAM" id="Phobius"/>
    </source>
</evidence>
<dbReference type="KEGG" id="tsv:DSM104635_03384"/>
<feature type="transmembrane region" description="Helical" evidence="1">
    <location>
        <begin position="110"/>
        <end position="133"/>
    </location>
</feature>
<evidence type="ECO:0000313" key="3">
    <source>
        <dbReference type="Proteomes" id="UP000431269"/>
    </source>
</evidence>
<proteinExistence type="predicted"/>
<feature type="transmembrane region" description="Helical" evidence="1">
    <location>
        <begin position="7"/>
        <end position="29"/>
    </location>
</feature>
<dbReference type="EMBL" id="CP047045">
    <property type="protein sequence ID" value="QGZ96524.1"/>
    <property type="molecule type" value="Genomic_DNA"/>
</dbReference>
<name>A0A6I6MVU2_9CAUL</name>
<dbReference type="Pfam" id="PF17314">
    <property type="entry name" value="DUF5360"/>
    <property type="match status" value="1"/>
</dbReference>
<keyword evidence="1" id="KW-0472">Membrane</keyword>
<dbReference type="AlphaFoldDB" id="A0A6I6MVU2"/>
<dbReference type="Proteomes" id="UP000431269">
    <property type="component" value="Chromosome"/>
</dbReference>
<keyword evidence="1" id="KW-0812">Transmembrane</keyword>
<organism evidence="2 3">
    <name type="scientific">Terricaulis silvestris</name>
    <dbReference type="NCBI Taxonomy" id="2686094"/>
    <lineage>
        <taxon>Bacteria</taxon>
        <taxon>Pseudomonadati</taxon>
        <taxon>Pseudomonadota</taxon>
        <taxon>Alphaproteobacteria</taxon>
        <taxon>Caulobacterales</taxon>
        <taxon>Caulobacteraceae</taxon>
        <taxon>Terricaulis</taxon>
    </lineage>
</organism>
<gene>
    <name evidence="2" type="ORF">DSM104635_03384</name>
</gene>
<keyword evidence="3" id="KW-1185">Reference proteome</keyword>
<evidence type="ECO:0000313" key="2">
    <source>
        <dbReference type="EMBL" id="QGZ96524.1"/>
    </source>
</evidence>
<feature type="transmembrane region" description="Helical" evidence="1">
    <location>
        <begin position="49"/>
        <end position="69"/>
    </location>
</feature>
<accession>A0A6I6MVU2</accession>